<name>A0ACB9HX25_9ASTR</name>
<reference evidence="2" key="1">
    <citation type="journal article" date="2022" name="Mol. Ecol. Resour.">
        <title>The genomes of chicory, endive, great burdock and yacon provide insights into Asteraceae palaeo-polyploidization history and plant inulin production.</title>
        <authorList>
            <person name="Fan W."/>
            <person name="Wang S."/>
            <person name="Wang H."/>
            <person name="Wang A."/>
            <person name="Jiang F."/>
            <person name="Liu H."/>
            <person name="Zhao H."/>
            <person name="Xu D."/>
            <person name="Zhang Y."/>
        </authorList>
    </citation>
    <scope>NUCLEOTIDE SEQUENCE [LARGE SCALE GENOMIC DNA]</scope>
    <source>
        <strain evidence="2">cv. Yunnan</strain>
    </source>
</reference>
<dbReference type="Proteomes" id="UP001056120">
    <property type="component" value="Linkage Group LG10"/>
</dbReference>
<sequence length="637" mass="70921">MDSHLKKLFLRYREQFGSGPGLGPGSGTCLINVENISPSIIKSLYSAAASLYRTNPWKRLRPDHLFGVKVGKDSDWTGKKQSFPCVQFIGGDGGDLALYMFRSENDAKTMMGSRETVRAPNVEVFRATYEVESLMFPSHKKMIKSLLLEIAGTDRFPVFDVCRCNSSGDLRCRNPTIEELRFMYGVLKAVSLVHPLLQEDYDSPKWSKFISFDPFIETVDVQWPADMSKGNDLVAVTFSHPPGQGYTEKSNSSSASTPTKQSAASTPTKHSDFKKEETFFDLKSIGSLRQCAQCEKEVFGENIIFCDHCNGIIYCSSLCQKQHWKESHKGVCGLYKAMMEREDELAINIFTFPCSNEHPCKYLEILGNGIHKKGMWRRKCPCYSHCPFGLLPTTAKLSESWGGLEDDEYPHGSLLQKDRISNPVLLSSWPEYYNLRSLPLSSPVADILSHPLTVYYILTTLSVVSKNLLLKGKEVILHYIGPEEELDWMPAFTEISHILNGMGNVQIVMVGPGVPTNLSGSTLGIGSRVRVNIVRGIYQEEAPYLPPPHVVVGLNCGFDSYSSWIGALELIKSKGLSAFFTDQSEILCAKAKQVIRGAGLHITHPVTPNPFRSPVRNYSLSTNLPSYSNGFVLGVNT</sequence>
<evidence type="ECO:0000313" key="2">
    <source>
        <dbReference type="Proteomes" id="UP001056120"/>
    </source>
</evidence>
<dbReference type="EMBL" id="CM042027">
    <property type="protein sequence ID" value="KAI3800295.1"/>
    <property type="molecule type" value="Genomic_DNA"/>
</dbReference>
<protein>
    <submittedName>
        <fullName evidence="1">Uncharacterized protein</fullName>
    </submittedName>
</protein>
<proteinExistence type="predicted"/>
<keyword evidence="2" id="KW-1185">Reference proteome</keyword>
<accession>A0ACB9HX25</accession>
<organism evidence="1 2">
    <name type="scientific">Smallanthus sonchifolius</name>
    <dbReference type="NCBI Taxonomy" id="185202"/>
    <lineage>
        <taxon>Eukaryota</taxon>
        <taxon>Viridiplantae</taxon>
        <taxon>Streptophyta</taxon>
        <taxon>Embryophyta</taxon>
        <taxon>Tracheophyta</taxon>
        <taxon>Spermatophyta</taxon>
        <taxon>Magnoliopsida</taxon>
        <taxon>eudicotyledons</taxon>
        <taxon>Gunneridae</taxon>
        <taxon>Pentapetalae</taxon>
        <taxon>asterids</taxon>
        <taxon>campanulids</taxon>
        <taxon>Asterales</taxon>
        <taxon>Asteraceae</taxon>
        <taxon>Asteroideae</taxon>
        <taxon>Heliantheae alliance</taxon>
        <taxon>Millerieae</taxon>
        <taxon>Smallanthus</taxon>
    </lineage>
</organism>
<reference evidence="1 2" key="2">
    <citation type="journal article" date="2022" name="Mol. Ecol. Resour.">
        <title>The genomes of chicory, endive, great burdock and yacon provide insights into Asteraceae paleo-polyploidization history and plant inulin production.</title>
        <authorList>
            <person name="Fan W."/>
            <person name="Wang S."/>
            <person name="Wang H."/>
            <person name="Wang A."/>
            <person name="Jiang F."/>
            <person name="Liu H."/>
            <person name="Zhao H."/>
            <person name="Xu D."/>
            <person name="Zhang Y."/>
        </authorList>
    </citation>
    <scope>NUCLEOTIDE SEQUENCE [LARGE SCALE GENOMIC DNA]</scope>
    <source>
        <strain evidence="2">cv. Yunnan</strain>
        <tissue evidence="1">Leaves</tissue>
    </source>
</reference>
<comment type="caution">
    <text evidence="1">The sequence shown here is derived from an EMBL/GenBank/DDBJ whole genome shotgun (WGS) entry which is preliminary data.</text>
</comment>
<evidence type="ECO:0000313" key="1">
    <source>
        <dbReference type="EMBL" id="KAI3800295.1"/>
    </source>
</evidence>
<gene>
    <name evidence="1" type="ORF">L1987_28382</name>
</gene>